<dbReference type="PROSITE" id="PS50110">
    <property type="entry name" value="RESPONSE_REGULATORY"/>
    <property type="match status" value="1"/>
</dbReference>
<name>A0A972VWX3_9GAMM</name>
<reference evidence="4" key="1">
    <citation type="submission" date="2020-05" db="EMBL/GenBank/DDBJ databases">
        <title>Sulfur intermediates as new biogeochemical hubs in an aquatic model microbial ecosystem.</title>
        <authorList>
            <person name="Vigneron A."/>
        </authorList>
    </citation>
    <scope>NUCLEOTIDE SEQUENCE</scope>
    <source>
        <strain evidence="4">Bin.250</strain>
    </source>
</reference>
<feature type="modified residue" description="4-aspartylphosphate" evidence="2">
    <location>
        <position position="56"/>
    </location>
</feature>
<gene>
    <name evidence="4" type="ORF">HQ497_10560</name>
</gene>
<dbReference type="SUPFAM" id="SSF46894">
    <property type="entry name" value="C-terminal effector domain of the bipartite response regulators"/>
    <property type="match status" value="1"/>
</dbReference>
<dbReference type="Gene3D" id="3.40.50.2300">
    <property type="match status" value="1"/>
</dbReference>
<dbReference type="GO" id="GO:0006355">
    <property type="term" value="P:regulation of DNA-templated transcription"/>
    <property type="evidence" value="ECO:0007669"/>
    <property type="project" value="InterPro"/>
</dbReference>
<comment type="caution">
    <text evidence="4">The sequence shown here is derived from an EMBL/GenBank/DDBJ whole genome shotgun (WGS) entry which is preliminary data.</text>
</comment>
<evidence type="ECO:0000256" key="1">
    <source>
        <dbReference type="ARBA" id="ARBA00023125"/>
    </source>
</evidence>
<keyword evidence="2" id="KW-0597">Phosphoprotein</keyword>
<dbReference type="GO" id="GO:0000160">
    <property type="term" value="P:phosphorelay signal transduction system"/>
    <property type="evidence" value="ECO:0007669"/>
    <property type="project" value="InterPro"/>
</dbReference>
<evidence type="ECO:0000256" key="2">
    <source>
        <dbReference type="PROSITE-ProRule" id="PRU00169"/>
    </source>
</evidence>
<dbReference type="GO" id="GO:0003677">
    <property type="term" value="F:DNA binding"/>
    <property type="evidence" value="ECO:0007669"/>
    <property type="project" value="UniProtKB-KW"/>
</dbReference>
<dbReference type="InterPro" id="IPR016032">
    <property type="entry name" value="Sig_transdc_resp-reg_C-effctor"/>
</dbReference>
<dbReference type="Pfam" id="PF00072">
    <property type="entry name" value="Response_reg"/>
    <property type="match status" value="1"/>
</dbReference>
<dbReference type="InterPro" id="IPR011006">
    <property type="entry name" value="CheY-like_superfamily"/>
</dbReference>
<dbReference type="SMART" id="SM00448">
    <property type="entry name" value="REC"/>
    <property type="match status" value="1"/>
</dbReference>
<evidence type="ECO:0000313" key="5">
    <source>
        <dbReference type="Proteomes" id="UP000754644"/>
    </source>
</evidence>
<dbReference type="InterPro" id="IPR051015">
    <property type="entry name" value="EvgA-like"/>
</dbReference>
<dbReference type="PANTHER" id="PTHR45566:SF1">
    <property type="entry name" value="HTH-TYPE TRANSCRIPTIONAL REGULATOR YHJB-RELATED"/>
    <property type="match status" value="1"/>
</dbReference>
<evidence type="ECO:0000259" key="3">
    <source>
        <dbReference type="PROSITE" id="PS50110"/>
    </source>
</evidence>
<organism evidence="4 5">
    <name type="scientific">SAR86 cluster bacterium</name>
    <dbReference type="NCBI Taxonomy" id="2030880"/>
    <lineage>
        <taxon>Bacteria</taxon>
        <taxon>Pseudomonadati</taxon>
        <taxon>Pseudomonadota</taxon>
        <taxon>Gammaproteobacteria</taxon>
        <taxon>SAR86 cluster</taxon>
    </lineage>
</organism>
<feature type="non-terminal residue" evidence="4">
    <location>
        <position position="194"/>
    </location>
</feature>
<dbReference type="SUPFAM" id="SSF52172">
    <property type="entry name" value="CheY-like"/>
    <property type="match status" value="1"/>
</dbReference>
<proteinExistence type="predicted"/>
<dbReference type="InterPro" id="IPR000792">
    <property type="entry name" value="Tscrpt_reg_LuxR_C"/>
</dbReference>
<sequence>MIMKALVVEKHPIVMDAVKTALLSIGLFAEVVGCGTFEAAQAILLQDVDFGLVTLDLNLDDTIGADAVVVLRSLYPEIPVVIFSDESSLEIAEKVYVCGARGFILKSSPVDMLLSAIKLVMLGGYYIPVNLAKKLDFNQNLAAASPESPIKLDLSPKQLAVFMGVLDGMPNKVIAKHLSMAEGTVKAHLVIPPE</sequence>
<accession>A0A972VWX3</accession>
<feature type="domain" description="Response regulatory" evidence="3">
    <location>
        <begin position="4"/>
        <end position="121"/>
    </location>
</feature>
<dbReference type="AlphaFoldDB" id="A0A972VWX3"/>
<keyword evidence="1" id="KW-0238">DNA-binding</keyword>
<evidence type="ECO:0000313" key="4">
    <source>
        <dbReference type="EMBL" id="NQV65793.1"/>
    </source>
</evidence>
<dbReference type="PANTHER" id="PTHR45566">
    <property type="entry name" value="HTH-TYPE TRANSCRIPTIONAL REGULATOR YHJB-RELATED"/>
    <property type="match status" value="1"/>
</dbReference>
<protein>
    <submittedName>
        <fullName evidence="4">Response regulator transcription factor</fullName>
    </submittedName>
</protein>
<dbReference type="Pfam" id="PF00196">
    <property type="entry name" value="GerE"/>
    <property type="match status" value="1"/>
</dbReference>
<dbReference type="Proteomes" id="UP000754644">
    <property type="component" value="Unassembled WGS sequence"/>
</dbReference>
<dbReference type="InterPro" id="IPR001789">
    <property type="entry name" value="Sig_transdc_resp-reg_receiver"/>
</dbReference>
<dbReference type="EMBL" id="JABMOJ010000399">
    <property type="protein sequence ID" value="NQV65793.1"/>
    <property type="molecule type" value="Genomic_DNA"/>
</dbReference>